<dbReference type="OrthoDB" id="1584177at2759"/>
<evidence type="ECO:0000256" key="1">
    <source>
        <dbReference type="SAM" id="MobiDB-lite"/>
    </source>
</evidence>
<protein>
    <submittedName>
        <fullName evidence="2">Uncharacterized protein</fullName>
    </submittedName>
</protein>
<gene>
    <name evidence="2" type="ORF">IFM89_012462</name>
</gene>
<accession>A0A835LXU9</accession>
<reference evidence="2 3" key="1">
    <citation type="submission" date="2020-10" db="EMBL/GenBank/DDBJ databases">
        <title>The Coptis chinensis genome and diversification of protoberbering-type alkaloids.</title>
        <authorList>
            <person name="Wang B."/>
            <person name="Shu S."/>
            <person name="Song C."/>
            <person name="Liu Y."/>
        </authorList>
    </citation>
    <scope>NUCLEOTIDE SEQUENCE [LARGE SCALE GENOMIC DNA]</scope>
    <source>
        <strain evidence="2">HL-2020</strain>
        <tissue evidence="2">Leaf</tissue>
    </source>
</reference>
<sequence length="82" mass="9268">MSMPKRDDSNKENTNPSHGQVAAKLFVMSKGKQKFLEAHGLVQWWFDDVELQLTLHNSKLISSQLKSLYTLPSPTPTQGKVQ</sequence>
<dbReference type="Proteomes" id="UP000631114">
    <property type="component" value="Unassembled WGS sequence"/>
</dbReference>
<evidence type="ECO:0000313" key="2">
    <source>
        <dbReference type="EMBL" id="KAF9609022.1"/>
    </source>
</evidence>
<proteinExistence type="predicted"/>
<evidence type="ECO:0000313" key="3">
    <source>
        <dbReference type="Proteomes" id="UP000631114"/>
    </source>
</evidence>
<feature type="compositionally biased region" description="Basic and acidic residues" evidence="1">
    <location>
        <begin position="1"/>
        <end position="11"/>
    </location>
</feature>
<feature type="region of interest" description="Disordered" evidence="1">
    <location>
        <begin position="1"/>
        <end position="21"/>
    </location>
</feature>
<name>A0A835LXU9_9MAGN</name>
<dbReference type="EMBL" id="JADFTS010000004">
    <property type="protein sequence ID" value="KAF9609022.1"/>
    <property type="molecule type" value="Genomic_DNA"/>
</dbReference>
<organism evidence="2 3">
    <name type="scientific">Coptis chinensis</name>
    <dbReference type="NCBI Taxonomy" id="261450"/>
    <lineage>
        <taxon>Eukaryota</taxon>
        <taxon>Viridiplantae</taxon>
        <taxon>Streptophyta</taxon>
        <taxon>Embryophyta</taxon>
        <taxon>Tracheophyta</taxon>
        <taxon>Spermatophyta</taxon>
        <taxon>Magnoliopsida</taxon>
        <taxon>Ranunculales</taxon>
        <taxon>Ranunculaceae</taxon>
        <taxon>Coptidoideae</taxon>
        <taxon>Coptis</taxon>
    </lineage>
</organism>
<keyword evidence="3" id="KW-1185">Reference proteome</keyword>
<comment type="caution">
    <text evidence="2">The sequence shown here is derived from an EMBL/GenBank/DDBJ whole genome shotgun (WGS) entry which is preliminary data.</text>
</comment>
<dbReference type="AlphaFoldDB" id="A0A835LXU9"/>